<dbReference type="OrthoDB" id="2590241at2759"/>
<feature type="signal peptide" evidence="2">
    <location>
        <begin position="1"/>
        <end position="18"/>
    </location>
</feature>
<organism evidence="3 4">
    <name type="scientific">Naematelia encephala</name>
    <dbReference type="NCBI Taxonomy" id="71784"/>
    <lineage>
        <taxon>Eukaryota</taxon>
        <taxon>Fungi</taxon>
        <taxon>Dikarya</taxon>
        <taxon>Basidiomycota</taxon>
        <taxon>Agaricomycotina</taxon>
        <taxon>Tremellomycetes</taxon>
        <taxon>Tremellales</taxon>
        <taxon>Naemateliaceae</taxon>
        <taxon>Naematelia</taxon>
    </lineage>
</organism>
<accession>A0A1Y2B3C1</accession>
<dbReference type="EMBL" id="MCFC01000028">
    <property type="protein sequence ID" value="ORY28977.1"/>
    <property type="molecule type" value="Genomic_DNA"/>
</dbReference>
<keyword evidence="4" id="KW-1185">Reference proteome</keyword>
<comment type="caution">
    <text evidence="3">The sequence shown here is derived from an EMBL/GenBank/DDBJ whole genome shotgun (WGS) entry which is preliminary data.</text>
</comment>
<protein>
    <submittedName>
        <fullName evidence="3">Uncharacterized protein</fullName>
    </submittedName>
</protein>
<sequence length="644" mass="72546">MRSKSLMTLAVVVTLSEAAVMRTHSPFENFVEVIVEEESTLVQSTAESWPCEVRSWVRAPDLAPSGTFPAQARLALNGSACGDVVGWQVGLRYKERAIIKKKSTTVEFPVKPEWNSSQQYQSVDWNDIYVVNGGMRYMDNHGEEMNRYNEALQNPKLWDIHGVERNVFDITQDLPLESNGDMTFVDAVVPFFVHVPDINLPPMEENCFRCLGAGSDGEILNAETLFEYYHLVTLANGTVLDVPAGRSGFLPSSRKLPIEDRAYGAWPSEMSFTSPRNATSKASDNPRDWMEFGRNAPACDADGFAKFKMQIISGYTPAIQGQNMTINLLISRTGNGTEYPAYLDVKQTNERNITWAHNYIESEEAYDKITGVVSSPRRRRWMQGGREAGRMLVVKPQSVLEKDRDGKINAARGSVFTFDDGVMPWNGGDFRYDFGFDQGSDESYEVAVEVPIHYNALPPYETTFEAIKANLVFTLHTKFRCQLDEFEKETRQALESHVASEDEEWTEYQLPQQASSKRNMILEHYLEVPIDILLSSDNSGGDVEVKSYLDPESLAPILSTTSTRPAHYPKIGSELRKEGVDELRKSRFGASDNERRRKGRGSGRHTQWEANGGGGWAHAAKLWQSYVEKRRLQEDKTGSFVIQA</sequence>
<name>A0A1Y2B3C1_9TREE</name>
<feature type="chain" id="PRO_5012643788" evidence="2">
    <location>
        <begin position="19"/>
        <end position="644"/>
    </location>
</feature>
<keyword evidence="2" id="KW-0732">Signal</keyword>
<dbReference type="InParanoid" id="A0A1Y2B3C1"/>
<evidence type="ECO:0000256" key="2">
    <source>
        <dbReference type="SAM" id="SignalP"/>
    </source>
</evidence>
<evidence type="ECO:0000256" key="1">
    <source>
        <dbReference type="SAM" id="MobiDB-lite"/>
    </source>
</evidence>
<dbReference type="AlphaFoldDB" id="A0A1Y2B3C1"/>
<gene>
    <name evidence="3" type="ORF">BCR39DRAFT_588501</name>
</gene>
<proteinExistence type="predicted"/>
<feature type="region of interest" description="Disordered" evidence="1">
    <location>
        <begin position="586"/>
        <end position="612"/>
    </location>
</feature>
<evidence type="ECO:0000313" key="4">
    <source>
        <dbReference type="Proteomes" id="UP000193986"/>
    </source>
</evidence>
<reference evidence="3 4" key="1">
    <citation type="submission" date="2016-07" db="EMBL/GenBank/DDBJ databases">
        <title>Pervasive Adenine N6-methylation of Active Genes in Fungi.</title>
        <authorList>
            <consortium name="DOE Joint Genome Institute"/>
            <person name="Mondo S.J."/>
            <person name="Dannebaum R.O."/>
            <person name="Kuo R.C."/>
            <person name="Labutti K."/>
            <person name="Haridas S."/>
            <person name="Kuo A."/>
            <person name="Salamov A."/>
            <person name="Ahrendt S.R."/>
            <person name="Lipzen A."/>
            <person name="Sullivan W."/>
            <person name="Andreopoulos W.B."/>
            <person name="Clum A."/>
            <person name="Lindquist E."/>
            <person name="Daum C."/>
            <person name="Ramamoorthy G.K."/>
            <person name="Gryganskyi A."/>
            <person name="Culley D."/>
            <person name="Magnuson J.K."/>
            <person name="James T.Y."/>
            <person name="O'Malley M.A."/>
            <person name="Stajich J.E."/>
            <person name="Spatafora J.W."/>
            <person name="Visel A."/>
            <person name="Grigoriev I.V."/>
        </authorList>
    </citation>
    <scope>NUCLEOTIDE SEQUENCE [LARGE SCALE GENOMIC DNA]</scope>
    <source>
        <strain evidence="3 4">68-887.2</strain>
    </source>
</reference>
<dbReference type="Proteomes" id="UP000193986">
    <property type="component" value="Unassembled WGS sequence"/>
</dbReference>
<evidence type="ECO:0000313" key="3">
    <source>
        <dbReference type="EMBL" id="ORY28977.1"/>
    </source>
</evidence>